<comment type="catalytic activity">
    <reaction evidence="1">
        <text>ATP + H2O = ADP + phosphate + H(+)</text>
        <dbReference type="Rhea" id="RHEA:13065"/>
        <dbReference type="ChEBI" id="CHEBI:15377"/>
        <dbReference type="ChEBI" id="CHEBI:15378"/>
        <dbReference type="ChEBI" id="CHEBI:30616"/>
        <dbReference type="ChEBI" id="CHEBI:43474"/>
        <dbReference type="ChEBI" id="CHEBI:456216"/>
        <dbReference type="EC" id="5.6.2.3"/>
    </reaction>
</comment>
<dbReference type="InterPro" id="IPR010285">
    <property type="entry name" value="DNA_helicase_pif1-like_DEAD"/>
</dbReference>
<reference evidence="4" key="1">
    <citation type="submission" date="2013-03" db="EMBL/GenBank/DDBJ databases">
        <title>The Genome Sequence of Anopheles epiroticus epiroticus2.</title>
        <authorList>
            <consortium name="The Broad Institute Genomics Platform"/>
            <person name="Neafsey D.E."/>
            <person name="Howell P."/>
            <person name="Walker B."/>
            <person name="Young S.K."/>
            <person name="Zeng Q."/>
            <person name="Gargeya S."/>
            <person name="Fitzgerald M."/>
            <person name="Haas B."/>
            <person name="Abouelleil A."/>
            <person name="Allen A.W."/>
            <person name="Alvarado L."/>
            <person name="Arachchi H.M."/>
            <person name="Berlin A.M."/>
            <person name="Chapman S.B."/>
            <person name="Gainer-Dewar J."/>
            <person name="Goldberg J."/>
            <person name="Griggs A."/>
            <person name="Gujja S."/>
            <person name="Hansen M."/>
            <person name="Howarth C."/>
            <person name="Imamovic A."/>
            <person name="Ireland A."/>
            <person name="Larimer J."/>
            <person name="McCowan C."/>
            <person name="Murphy C."/>
            <person name="Pearson M."/>
            <person name="Poon T.W."/>
            <person name="Priest M."/>
            <person name="Roberts A."/>
            <person name="Saif S."/>
            <person name="Shea T."/>
            <person name="Sisk P."/>
            <person name="Sykes S."/>
            <person name="Wortman J."/>
            <person name="Nusbaum C."/>
            <person name="Birren B."/>
        </authorList>
    </citation>
    <scope>NUCLEOTIDE SEQUENCE [LARGE SCALE GENOMIC DNA]</scope>
    <source>
        <strain evidence="4">Epiroticus2</strain>
    </source>
</reference>
<organism evidence="3 4">
    <name type="scientific">Anopheles epiroticus</name>
    <dbReference type="NCBI Taxonomy" id="199890"/>
    <lineage>
        <taxon>Eukaryota</taxon>
        <taxon>Metazoa</taxon>
        <taxon>Ecdysozoa</taxon>
        <taxon>Arthropoda</taxon>
        <taxon>Hexapoda</taxon>
        <taxon>Insecta</taxon>
        <taxon>Pterygota</taxon>
        <taxon>Neoptera</taxon>
        <taxon>Endopterygota</taxon>
        <taxon>Diptera</taxon>
        <taxon>Nematocera</taxon>
        <taxon>Culicoidea</taxon>
        <taxon>Culicidae</taxon>
        <taxon>Anophelinae</taxon>
        <taxon>Anopheles</taxon>
    </lineage>
</organism>
<keyword evidence="1" id="KW-0234">DNA repair</keyword>
<dbReference type="PANTHER" id="PTHR10492">
    <property type="match status" value="1"/>
</dbReference>
<keyword evidence="1" id="KW-0067">ATP-binding</keyword>
<keyword evidence="1" id="KW-0233">DNA recombination</keyword>
<dbReference type="GO" id="GO:0005524">
    <property type="term" value="F:ATP binding"/>
    <property type="evidence" value="ECO:0007669"/>
    <property type="project" value="UniProtKB-KW"/>
</dbReference>
<dbReference type="InterPro" id="IPR027417">
    <property type="entry name" value="P-loop_NTPase"/>
</dbReference>
<keyword evidence="4" id="KW-1185">Reference proteome</keyword>
<keyword evidence="1" id="KW-0547">Nucleotide-binding</keyword>
<dbReference type="SUPFAM" id="SSF52540">
    <property type="entry name" value="P-loop containing nucleoside triphosphate hydrolases"/>
    <property type="match status" value="1"/>
</dbReference>
<dbReference type="EnsemblMetazoa" id="AEPI010560-RA">
    <property type="protein sequence ID" value="AEPI010560-PA"/>
    <property type="gene ID" value="AEPI010560"/>
</dbReference>
<evidence type="ECO:0000313" key="3">
    <source>
        <dbReference type="EnsemblMetazoa" id="AEPI010560-PA"/>
    </source>
</evidence>
<accession>A0A182PUC4</accession>
<evidence type="ECO:0000313" key="4">
    <source>
        <dbReference type="Proteomes" id="UP000075885"/>
    </source>
</evidence>
<keyword evidence="1" id="KW-0347">Helicase</keyword>
<dbReference type="Gene3D" id="3.40.50.300">
    <property type="entry name" value="P-loop containing nucleotide triphosphate hydrolases"/>
    <property type="match status" value="1"/>
</dbReference>
<dbReference type="Proteomes" id="UP000075885">
    <property type="component" value="Unassembled WGS sequence"/>
</dbReference>
<dbReference type="GO" id="GO:0000723">
    <property type="term" value="P:telomere maintenance"/>
    <property type="evidence" value="ECO:0007669"/>
    <property type="project" value="InterPro"/>
</dbReference>
<comment type="similarity">
    <text evidence="1">Belongs to the helicase family.</text>
</comment>
<name>A0A182PUC4_9DIPT</name>
<evidence type="ECO:0000256" key="1">
    <source>
        <dbReference type="RuleBase" id="RU363044"/>
    </source>
</evidence>
<dbReference type="PANTHER" id="PTHR10492:SF57">
    <property type="entry name" value="ATP-DEPENDENT DNA HELICASE"/>
    <property type="match status" value="1"/>
</dbReference>
<dbReference type="GO" id="GO:0006310">
    <property type="term" value="P:DNA recombination"/>
    <property type="evidence" value="ECO:0007669"/>
    <property type="project" value="UniProtKB-KW"/>
</dbReference>
<dbReference type="VEuPathDB" id="VectorBase:AEPI010560"/>
<proteinExistence type="inferred from homology"/>
<sequence length="159" mass="17367">MTWSGNVCSRKLYHFGQLRQLFALSIPKGCHKSSPAAHGLRHHHHSIEVDQAEQDQNLFFLDGPGGTGKSFLLEKILANTRRHGKIAIATASSGIAALLLTGGKTVHSTFKLPLLLNECTHCNIPVQSSLANLMRQASIIVWDEASMSSRYTLEAVVPI</sequence>
<keyword evidence="1" id="KW-0227">DNA damage</keyword>
<dbReference type="STRING" id="199890.A0A182PUC4"/>
<evidence type="ECO:0000259" key="2">
    <source>
        <dbReference type="Pfam" id="PF05970"/>
    </source>
</evidence>
<keyword evidence="1" id="KW-0378">Hydrolase</keyword>
<feature type="domain" description="DNA helicase Pif1-like DEAD-box helicase" evidence="2">
    <location>
        <begin position="52"/>
        <end position="155"/>
    </location>
</feature>
<dbReference type="Pfam" id="PF05970">
    <property type="entry name" value="PIF1"/>
    <property type="match status" value="1"/>
</dbReference>
<dbReference type="GO" id="GO:0043139">
    <property type="term" value="F:5'-3' DNA helicase activity"/>
    <property type="evidence" value="ECO:0007669"/>
    <property type="project" value="UniProtKB-EC"/>
</dbReference>
<reference evidence="3" key="2">
    <citation type="submission" date="2020-05" db="UniProtKB">
        <authorList>
            <consortium name="EnsemblMetazoa"/>
        </authorList>
    </citation>
    <scope>IDENTIFICATION</scope>
    <source>
        <strain evidence="3">Epiroticus2</strain>
    </source>
</reference>
<dbReference type="GO" id="GO:0016887">
    <property type="term" value="F:ATP hydrolysis activity"/>
    <property type="evidence" value="ECO:0007669"/>
    <property type="project" value="RHEA"/>
</dbReference>
<protein>
    <recommendedName>
        <fullName evidence="1">ATP-dependent DNA helicase</fullName>
        <ecNumber evidence="1">5.6.2.3</ecNumber>
    </recommendedName>
</protein>
<comment type="cofactor">
    <cofactor evidence="1">
        <name>Mg(2+)</name>
        <dbReference type="ChEBI" id="CHEBI:18420"/>
    </cofactor>
</comment>
<dbReference type="GO" id="GO:0006281">
    <property type="term" value="P:DNA repair"/>
    <property type="evidence" value="ECO:0007669"/>
    <property type="project" value="UniProtKB-KW"/>
</dbReference>
<dbReference type="EC" id="5.6.2.3" evidence="1"/>
<dbReference type="AlphaFoldDB" id="A0A182PUC4"/>